<evidence type="ECO:0000313" key="3">
    <source>
        <dbReference type="Proteomes" id="UP000002163"/>
    </source>
</evidence>
<evidence type="ECO:0000313" key="2">
    <source>
        <dbReference type="EMBL" id="ACA35777.1"/>
    </source>
</evidence>
<name>B1IBG6_STRPI</name>
<feature type="compositionally biased region" description="Polar residues" evidence="1">
    <location>
        <begin position="78"/>
        <end position="97"/>
    </location>
</feature>
<feature type="compositionally biased region" description="Polar residues" evidence="1">
    <location>
        <begin position="60"/>
        <end position="71"/>
    </location>
</feature>
<dbReference type="KEGG" id="spv:SPH_1109"/>
<feature type="compositionally biased region" description="Basic and acidic residues" evidence="1">
    <location>
        <begin position="100"/>
        <end position="112"/>
    </location>
</feature>
<reference evidence="3" key="1">
    <citation type="journal article" date="2010" name="Genome Biol.">
        <title>Structure and dynamics of the pan-genome of Streptococcus pneumoniae and closely related species.</title>
        <authorList>
            <person name="Donati C."/>
            <person name="Hiller N.L."/>
            <person name="Tettelin H."/>
            <person name="Muzzi A."/>
            <person name="Croucher N.J."/>
            <person name="Angiuoli S.V."/>
            <person name="Oggioni M."/>
            <person name="Dunning Hotopp J.C."/>
            <person name="Hu F.Z."/>
            <person name="Riley D.R."/>
            <person name="Covacci A."/>
            <person name="Mitchell T.J."/>
            <person name="Bentley S.D."/>
            <person name="Kilian M."/>
            <person name="Ehrlich G.D."/>
            <person name="Rappuoli R."/>
            <person name="Moxon E.R."/>
            <person name="Masignani V."/>
        </authorList>
    </citation>
    <scope>NUCLEOTIDE SEQUENCE [LARGE SCALE GENOMIC DNA]</scope>
    <source>
        <strain evidence="3">Hungary19A-6</strain>
    </source>
</reference>
<dbReference type="EMBL" id="CP000936">
    <property type="protein sequence ID" value="ACA35777.1"/>
    <property type="molecule type" value="Genomic_DNA"/>
</dbReference>
<proteinExistence type="predicted"/>
<feature type="region of interest" description="Disordered" evidence="1">
    <location>
        <begin position="60"/>
        <end position="136"/>
    </location>
</feature>
<organism evidence="2 3">
    <name type="scientific">Streptococcus pneumoniae (strain Hungary19A-6)</name>
    <dbReference type="NCBI Taxonomy" id="487214"/>
    <lineage>
        <taxon>Bacteria</taxon>
        <taxon>Bacillati</taxon>
        <taxon>Bacillota</taxon>
        <taxon>Bacilli</taxon>
        <taxon>Lactobacillales</taxon>
        <taxon>Streptococcaceae</taxon>
        <taxon>Streptococcus</taxon>
    </lineage>
</organism>
<feature type="compositionally biased region" description="Low complexity" evidence="1">
    <location>
        <begin position="114"/>
        <end position="128"/>
    </location>
</feature>
<dbReference type="HOGENOM" id="CLU_2169679_0_0_9"/>
<accession>B1IBG6</accession>
<protein>
    <submittedName>
        <fullName evidence="2">Uncharacterized protein</fullName>
    </submittedName>
</protein>
<gene>
    <name evidence="2" type="ordered locus">SPH_1109</name>
</gene>
<dbReference type="AlphaFoldDB" id="B1IBG6"/>
<evidence type="ECO:0000256" key="1">
    <source>
        <dbReference type="SAM" id="MobiDB-lite"/>
    </source>
</evidence>
<dbReference type="Proteomes" id="UP000002163">
    <property type="component" value="Chromosome"/>
</dbReference>
<sequence>MYSIKNSTIFSCRLESNNGSDADFDKVDALLDQLSANSKDKTALLESTKAILVLNHQIQSKASASEETSPARNAEANGDNTSAENQPNATAESNIETASDENKPSNTRDSKPAESTSENKTTESSTTTGNQEKPVE</sequence>